<evidence type="ECO:0000313" key="5">
    <source>
        <dbReference type="EMBL" id="ROS43746.1"/>
    </source>
</evidence>
<accession>A0A3N2H4B9</accession>
<evidence type="ECO:0000259" key="4">
    <source>
        <dbReference type="PROSITE" id="PS50995"/>
    </source>
</evidence>
<gene>
    <name evidence="5" type="ORF">EDD35_6166</name>
</gene>
<name>A0A3N2H4B9_9PSEU</name>
<dbReference type="SMART" id="SM00347">
    <property type="entry name" value="HTH_MARR"/>
    <property type="match status" value="1"/>
</dbReference>
<dbReference type="InterPro" id="IPR036388">
    <property type="entry name" value="WH-like_DNA-bd_sf"/>
</dbReference>
<evidence type="ECO:0000256" key="1">
    <source>
        <dbReference type="ARBA" id="ARBA00023015"/>
    </source>
</evidence>
<dbReference type="PROSITE" id="PS50995">
    <property type="entry name" value="HTH_MARR_2"/>
    <property type="match status" value="1"/>
</dbReference>
<proteinExistence type="predicted"/>
<dbReference type="EMBL" id="RKHY01000001">
    <property type="protein sequence ID" value="ROS43746.1"/>
    <property type="molecule type" value="Genomic_DNA"/>
</dbReference>
<dbReference type="Proteomes" id="UP000274843">
    <property type="component" value="Unassembled WGS sequence"/>
</dbReference>
<dbReference type="InterPro" id="IPR023187">
    <property type="entry name" value="Tscrpt_reg_MarR-type_CS"/>
</dbReference>
<dbReference type="Gene3D" id="1.10.10.10">
    <property type="entry name" value="Winged helix-like DNA-binding domain superfamily/Winged helix DNA-binding domain"/>
    <property type="match status" value="1"/>
</dbReference>
<dbReference type="PROSITE" id="PS01117">
    <property type="entry name" value="HTH_MARR_1"/>
    <property type="match status" value="1"/>
</dbReference>
<dbReference type="SUPFAM" id="SSF46785">
    <property type="entry name" value="Winged helix' DNA-binding domain"/>
    <property type="match status" value="1"/>
</dbReference>
<reference evidence="5 6" key="1">
    <citation type="submission" date="2018-11" db="EMBL/GenBank/DDBJ databases">
        <title>Sequencing the genomes of 1000 actinobacteria strains.</title>
        <authorList>
            <person name="Klenk H.-P."/>
        </authorList>
    </citation>
    <scope>NUCLEOTIDE SEQUENCE [LARGE SCALE GENOMIC DNA]</scope>
    <source>
        <strain evidence="5 6">DSM 44348</strain>
    </source>
</reference>
<evidence type="ECO:0000256" key="2">
    <source>
        <dbReference type="ARBA" id="ARBA00023125"/>
    </source>
</evidence>
<protein>
    <submittedName>
        <fullName evidence="5">DNA-binding MarR family transcriptional regulator</fullName>
    </submittedName>
</protein>
<evidence type="ECO:0000256" key="3">
    <source>
        <dbReference type="ARBA" id="ARBA00023163"/>
    </source>
</evidence>
<dbReference type="GO" id="GO:0003700">
    <property type="term" value="F:DNA-binding transcription factor activity"/>
    <property type="evidence" value="ECO:0007669"/>
    <property type="project" value="InterPro"/>
</dbReference>
<sequence>MSGRVAPSLGRMTAEPAAPDELDYLTFVDYAIARTTAELPAVDATAMRLGLTLHRLTSALVYDWESTVHRPRGWSWGGFRVLFALWLAGPMEAKRVAQLSGMSRAAVSALVNTLERDGLVSRKQAEHDRRAVLLNLTEAGHEAITSAYEAHNAREQAWANALTKPEQTILIGLLEKLTTSPAAMDAKRRF</sequence>
<dbReference type="PANTHER" id="PTHR33164">
    <property type="entry name" value="TRANSCRIPTIONAL REGULATOR, MARR FAMILY"/>
    <property type="match status" value="1"/>
</dbReference>
<dbReference type="GO" id="GO:0006950">
    <property type="term" value="P:response to stress"/>
    <property type="evidence" value="ECO:0007669"/>
    <property type="project" value="TreeGrafter"/>
</dbReference>
<dbReference type="PANTHER" id="PTHR33164:SF89">
    <property type="entry name" value="MARR FAMILY REGULATORY PROTEIN"/>
    <property type="match status" value="1"/>
</dbReference>
<dbReference type="GO" id="GO:0003677">
    <property type="term" value="F:DNA binding"/>
    <property type="evidence" value="ECO:0007669"/>
    <property type="project" value="UniProtKB-KW"/>
</dbReference>
<dbReference type="InterPro" id="IPR039422">
    <property type="entry name" value="MarR/SlyA-like"/>
</dbReference>
<dbReference type="InterPro" id="IPR000835">
    <property type="entry name" value="HTH_MarR-typ"/>
</dbReference>
<keyword evidence="6" id="KW-1185">Reference proteome</keyword>
<keyword evidence="2 5" id="KW-0238">DNA-binding</keyword>
<dbReference type="InterPro" id="IPR036390">
    <property type="entry name" value="WH_DNA-bd_sf"/>
</dbReference>
<organism evidence="5 6">
    <name type="scientific">Amycolatopsis thermoflava</name>
    <dbReference type="NCBI Taxonomy" id="84480"/>
    <lineage>
        <taxon>Bacteria</taxon>
        <taxon>Bacillati</taxon>
        <taxon>Actinomycetota</taxon>
        <taxon>Actinomycetes</taxon>
        <taxon>Pseudonocardiales</taxon>
        <taxon>Pseudonocardiaceae</taxon>
        <taxon>Amycolatopsis</taxon>
        <taxon>Amycolatopsis methanolica group</taxon>
    </lineage>
</organism>
<keyword evidence="1" id="KW-0805">Transcription regulation</keyword>
<dbReference type="Pfam" id="PF01047">
    <property type="entry name" value="MarR"/>
    <property type="match status" value="1"/>
</dbReference>
<evidence type="ECO:0000313" key="6">
    <source>
        <dbReference type="Proteomes" id="UP000274843"/>
    </source>
</evidence>
<comment type="caution">
    <text evidence="5">The sequence shown here is derived from an EMBL/GenBank/DDBJ whole genome shotgun (WGS) entry which is preliminary data.</text>
</comment>
<dbReference type="PRINTS" id="PR00598">
    <property type="entry name" value="HTHMARR"/>
</dbReference>
<keyword evidence="3" id="KW-0804">Transcription</keyword>
<feature type="domain" description="HTH marR-type" evidence="4">
    <location>
        <begin position="46"/>
        <end position="179"/>
    </location>
</feature>
<dbReference type="AlphaFoldDB" id="A0A3N2H4B9"/>